<name>A0AAV5VTL9_9BILA</name>
<evidence type="ECO:0000256" key="5">
    <source>
        <dbReference type="SAM" id="Phobius"/>
    </source>
</evidence>
<protein>
    <recommendedName>
        <fullName evidence="6">G-protein coupled receptors family 1 profile domain-containing protein</fullName>
    </recommendedName>
</protein>
<keyword evidence="4 5" id="KW-0472">Membrane</keyword>
<feature type="transmembrane region" description="Helical" evidence="5">
    <location>
        <begin position="179"/>
        <end position="198"/>
    </location>
</feature>
<evidence type="ECO:0000256" key="4">
    <source>
        <dbReference type="ARBA" id="ARBA00023136"/>
    </source>
</evidence>
<dbReference type="Proteomes" id="UP001432322">
    <property type="component" value="Unassembled WGS sequence"/>
</dbReference>
<dbReference type="EMBL" id="BTSY01000004">
    <property type="protein sequence ID" value="GMT21910.1"/>
    <property type="molecule type" value="Genomic_DNA"/>
</dbReference>
<evidence type="ECO:0000256" key="1">
    <source>
        <dbReference type="ARBA" id="ARBA00004370"/>
    </source>
</evidence>
<keyword evidence="3 5" id="KW-1133">Transmembrane helix</keyword>
<feature type="transmembrane region" description="Helical" evidence="5">
    <location>
        <begin position="42"/>
        <end position="59"/>
    </location>
</feature>
<sequence length="283" mass="32329">GLIGFSANALIFSVLHKSFRASSFSGFSVLCCSRAISNCCMLLCYMIYSGPVALLGGAYGPPIVGLKFGHLTTFFYKSIVYVQLAIAFNRFIATFFTFKYQSICNRRGTFILLAVVWCLAGIHCIPEFLRKSKTFTRTRILQCSAGCGYTFFYESLSWNFIDTPCSALIGGPLLHYPSYSVFLGSILLNAVLFVKLSYHTLIHSKEMGGQSRERHKKNVRCFIQSFLQELMYIFELIFLQLMKPKERFIEFICYSLLWECTHVWDGMIVVLYRPDMRSRVRAA</sequence>
<gene>
    <name evidence="7" type="ORF">PFISCL1PPCAC_13207</name>
</gene>
<dbReference type="PANTHER" id="PTHR23013">
    <property type="entry name" value="SERPENTINE RECEPTOR"/>
    <property type="match status" value="1"/>
</dbReference>
<comment type="subcellular location">
    <subcellularLocation>
        <location evidence="1">Membrane</location>
    </subcellularLocation>
</comment>
<feature type="transmembrane region" description="Helical" evidence="5">
    <location>
        <begin position="79"/>
        <end position="98"/>
    </location>
</feature>
<reference evidence="7" key="1">
    <citation type="submission" date="2023-10" db="EMBL/GenBank/DDBJ databases">
        <title>Genome assembly of Pristionchus species.</title>
        <authorList>
            <person name="Yoshida K."/>
            <person name="Sommer R.J."/>
        </authorList>
    </citation>
    <scope>NUCLEOTIDE SEQUENCE</scope>
    <source>
        <strain evidence="7">RS5133</strain>
    </source>
</reference>
<evidence type="ECO:0000256" key="3">
    <source>
        <dbReference type="ARBA" id="ARBA00022989"/>
    </source>
</evidence>
<evidence type="ECO:0000313" key="8">
    <source>
        <dbReference type="Proteomes" id="UP001432322"/>
    </source>
</evidence>
<dbReference type="Pfam" id="PF10328">
    <property type="entry name" value="7TM_GPCR_Srx"/>
    <property type="match status" value="1"/>
</dbReference>
<dbReference type="PROSITE" id="PS50262">
    <property type="entry name" value="G_PROTEIN_RECEP_F1_2"/>
    <property type="match status" value="1"/>
</dbReference>
<evidence type="ECO:0000256" key="2">
    <source>
        <dbReference type="ARBA" id="ARBA00022692"/>
    </source>
</evidence>
<comment type="caution">
    <text evidence="7">The sequence shown here is derived from an EMBL/GenBank/DDBJ whole genome shotgun (WGS) entry which is preliminary data.</text>
</comment>
<keyword evidence="8" id="KW-1185">Reference proteome</keyword>
<evidence type="ECO:0000259" key="6">
    <source>
        <dbReference type="PROSITE" id="PS50262"/>
    </source>
</evidence>
<dbReference type="PANTHER" id="PTHR23013:SF27">
    <property type="entry name" value="G-PROTEIN COUPLED RECEPTORS FAMILY 1 PROFILE DOMAIN-CONTAINING PROTEIN"/>
    <property type="match status" value="1"/>
</dbReference>
<dbReference type="GO" id="GO:0016020">
    <property type="term" value="C:membrane"/>
    <property type="evidence" value="ECO:0007669"/>
    <property type="project" value="UniProtKB-SubCell"/>
</dbReference>
<dbReference type="SUPFAM" id="SSF81321">
    <property type="entry name" value="Family A G protein-coupled receptor-like"/>
    <property type="match status" value="1"/>
</dbReference>
<organism evidence="7 8">
    <name type="scientific">Pristionchus fissidentatus</name>
    <dbReference type="NCBI Taxonomy" id="1538716"/>
    <lineage>
        <taxon>Eukaryota</taxon>
        <taxon>Metazoa</taxon>
        <taxon>Ecdysozoa</taxon>
        <taxon>Nematoda</taxon>
        <taxon>Chromadorea</taxon>
        <taxon>Rhabditida</taxon>
        <taxon>Rhabditina</taxon>
        <taxon>Diplogasteromorpha</taxon>
        <taxon>Diplogasteroidea</taxon>
        <taxon>Neodiplogasteridae</taxon>
        <taxon>Pristionchus</taxon>
    </lineage>
</organism>
<dbReference type="InterPro" id="IPR019430">
    <property type="entry name" value="7TM_GPCR_serpentine_rcpt_Srx"/>
</dbReference>
<keyword evidence="2 5" id="KW-0812">Transmembrane</keyword>
<feature type="domain" description="G-protein coupled receptors family 1 profile" evidence="6">
    <location>
        <begin position="7"/>
        <end position="283"/>
    </location>
</feature>
<feature type="non-terminal residue" evidence="7">
    <location>
        <position position="283"/>
    </location>
</feature>
<feature type="non-terminal residue" evidence="7">
    <location>
        <position position="1"/>
    </location>
</feature>
<dbReference type="Gene3D" id="1.20.1070.10">
    <property type="entry name" value="Rhodopsin 7-helix transmembrane proteins"/>
    <property type="match status" value="1"/>
</dbReference>
<accession>A0AAV5VTL9</accession>
<feature type="transmembrane region" description="Helical" evidence="5">
    <location>
        <begin position="110"/>
        <end position="129"/>
    </location>
</feature>
<dbReference type="AlphaFoldDB" id="A0AAV5VTL9"/>
<evidence type="ECO:0000313" key="7">
    <source>
        <dbReference type="EMBL" id="GMT21910.1"/>
    </source>
</evidence>
<proteinExistence type="predicted"/>
<dbReference type="InterPro" id="IPR017452">
    <property type="entry name" value="GPCR_Rhodpsn_7TM"/>
</dbReference>